<evidence type="ECO:0000313" key="2">
    <source>
        <dbReference type="Proteomes" id="UP001311232"/>
    </source>
</evidence>
<protein>
    <recommendedName>
        <fullName evidence="3">Secreted protein</fullName>
    </recommendedName>
</protein>
<accession>A0AAV9S5V7</accession>
<gene>
    <name evidence="1" type="ORF">CRENBAI_004190</name>
</gene>
<reference evidence="1 2" key="1">
    <citation type="submission" date="2021-06" db="EMBL/GenBank/DDBJ databases">
        <authorList>
            <person name="Palmer J.M."/>
        </authorList>
    </citation>
    <scope>NUCLEOTIDE SEQUENCE [LARGE SCALE GENOMIC DNA]</scope>
    <source>
        <strain evidence="1 2">MEX-2019</strain>
        <tissue evidence="1">Muscle</tissue>
    </source>
</reference>
<feature type="non-terminal residue" evidence="1">
    <location>
        <position position="66"/>
    </location>
</feature>
<evidence type="ECO:0000313" key="1">
    <source>
        <dbReference type="EMBL" id="KAK5616627.1"/>
    </source>
</evidence>
<dbReference type="AlphaFoldDB" id="A0AAV9S5V7"/>
<dbReference type="Proteomes" id="UP001311232">
    <property type="component" value="Unassembled WGS sequence"/>
</dbReference>
<name>A0AAV9S5V7_9TELE</name>
<comment type="caution">
    <text evidence="1">The sequence shown here is derived from an EMBL/GenBank/DDBJ whole genome shotgun (WGS) entry which is preliminary data.</text>
</comment>
<evidence type="ECO:0008006" key="3">
    <source>
        <dbReference type="Google" id="ProtNLM"/>
    </source>
</evidence>
<proteinExistence type="predicted"/>
<keyword evidence="2" id="KW-1185">Reference proteome</keyword>
<organism evidence="1 2">
    <name type="scientific">Crenichthys baileyi</name>
    <name type="common">White River springfish</name>
    <dbReference type="NCBI Taxonomy" id="28760"/>
    <lineage>
        <taxon>Eukaryota</taxon>
        <taxon>Metazoa</taxon>
        <taxon>Chordata</taxon>
        <taxon>Craniata</taxon>
        <taxon>Vertebrata</taxon>
        <taxon>Euteleostomi</taxon>
        <taxon>Actinopterygii</taxon>
        <taxon>Neopterygii</taxon>
        <taxon>Teleostei</taxon>
        <taxon>Neoteleostei</taxon>
        <taxon>Acanthomorphata</taxon>
        <taxon>Ovalentaria</taxon>
        <taxon>Atherinomorphae</taxon>
        <taxon>Cyprinodontiformes</taxon>
        <taxon>Goodeidae</taxon>
        <taxon>Crenichthys</taxon>
    </lineage>
</organism>
<sequence>MKTLLPHERLGSSVLRSFHHCVMESVLCILCTCITVLHGSCTATERKALQRTVFPPPWTSTHLDAG</sequence>
<dbReference type="EMBL" id="JAHHUM010000878">
    <property type="protein sequence ID" value="KAK5616627.1"/>
    <property type="molecule type" value="Genomic_DNA"/>
</dbReference>